<organism evidence="1 3">
    <name type="scientific">Rotaria magnacalcarata</name>
    <dbReference type="NCBI Taxonomy" id="392030"/>
    <lineage>
        <taxon>Eukaryota</taxon>
        <taxon>Metazoa</taxon>
        <taxon>Spiralia</taxon>
        <taxon>Gnathifera</taxon>
        <taxon>Rotifera</taxon>
        <taxon>Eurotatoria</taxon>
        <taxon>Bdelloidea</taxon>
        <taxon>Philodinida</taxon>
        <taxon>Philodinidae</taxon>
        <taxon>Rotaria</taxon>
    </lineage>
</organism>
<name>A0A815VVZ6_9BILA</name>
<reference evidence="1" key="1">
    <citation type="submission" date="2021-02" db="EMBL/GenBank/DDBJ databases">
        <authorList>
            <person name="Nowell W R."/>
        </authorList>
    </citation>
    <scope>NUCLEOTIDE SEQUENCE</scope>
</reference>
<accession>A0A815VVZ6</accession>
<dbReference type="EMBL" id="CAJOBH010238948">
    <property type="protein sequence ID" value="CAF5101996.1"/>
    <property type="molecule type" value="Genomic_DNA"/>
</dbReference>
<proteinExistence type="predicted"/>
<dbReference type="Proteomes" id="UP000663855">
    <property type="component" value="Unassembled WGS sequence"/>
</dbReference>
<evidence type="ECO:0000313" key="3">
    <source>
        <dbReference type="Proteomes" id="UP000663855"/>
    </source>
</evidence>
<evidence type="ECO:0000313" key="2">
    <source>
        <dbReference type="EMBL" id="CAF5101996.1"/>
    </source>
</evidence>
<dbReference type="Proteomes" id="UP000681967">
    <property type="component" value="Unassembled WGS sequence"/>
</dbReference>
<comment type="caution">
    <text evidence="1">The sequence shown here is derived from an EMBL/GenBank/DDBJ whole genome shotgun (WGS) entry which is preliminary data.</text>
</comment>
<evidence type="ECO:0000313" key="1">
    <source>
        <dbReference type="EMBL" id="CAF1535413.1"/>
    </source>
</evidence>
<gene>
    <name evidence="2" type="ORF">BYL167_LOCUS64487</name>
    <name evidence="1" type="ORF">CJN711_LOCUS29327</name>
</gene>
<dbReference type="EMBL" id="CAJNOV010013929">
    <property type="protein sequence ID" value="CAF1535413.1"/>
    <property type="molecule type" value="Genomic_DNA"/>
</dbReference>
<protein>
    <submittedName>
        <fullName evidence="1">Uncharacterized protein</fullName>
    </submittedName>
</protein>
<sequence length="143" mass="17415">MKSTKQDTFLIGHARRMRKCRQRQQESDPEAYRNRVRKQKIDYRLRTSFNVLSENQALQKNESLIKNRNKTLERVRRFRHNQSDQQKELLLAKDRNYKCFKREKQRIDDSNKQMKNETNVTSNSLHPIPNCHVINKTTYIFFE</sequence>
<dbReference type="AlphaFoldDB" id="A0A815VVZ6"/>